<protein>
    <submittedName>
        <fullName evidence="2">DinB family protein</fullName>
    </submittedName>
</protein>
<evidence type="ECO:0000313" key="3">
    <source>
        <dbReference type="Proteomes" id="UP001527181"/>
    </source>
</evidence>
<gene>
    <name evidence="2" type="ORF">M5X12_25720</name>
</gene>
<organism evidence="2 3">
    <name type="scientific">Paenibacillus alvei</name>
    <name type="common">Bacillus alvei</name>
    <dbReference type="NCBI Taxonomy" id="44250"/>
    <lineage>
        <taxon>Bacteria</taxon>
        <taxon>Bacillati</taxon>
        <taxon>Bacillota</taxon>
        <taxon>Bacilli</taxon>
        <taxon>Bacillales</taxon>
        <taxon>Paenibacillaceae</taxon>
        <taxon>Paenibacillus</taxon>
    </lineage>
</organism>
<keyword evidence="3" id="KW-1185">Reference proteome</keyword>
<accession>A0ABT4H5L4</accession>
<proteinExistence type="predicted"/>
<sequence length="182" mass="20987">MIALDEQTILRYKQFTKWTDTLRQINESVWSQPIAEGKATVAEVISHLTNWDKHLLFTVIPAIQNGEGMLFPDFDPFNKLAYDYANSGVSQIHLLEEFKQTRHQLVEALLADPDMAAKQVPANGEATCPYTGIPYSLLYVIHEFNAHDSHHKKQIESVLQHMEHSDKFMPRQTQYHNKNALR</sequence>
<dbReference type="Pfam" id="PF12867">
    <property type="entry name" value="DinB_2"/>
    <property type="match status" value="1"/>
</dbReference>
<dbReference type="Proteomes" id="UP001527181">
    <property type="component" value="Unassembled WGS sequence"/>
</dbReference>
<feature type="domain" description="DinB-like" evidence="1">
    <location>
        <begin position="19"/>
        <end position="155"/>
    </location>
</feature>
<comment type="caution">
    <text evidence="2">The sequence shown here is derived from an EMBL/GenBank/DDBJ whole genome shotgun (WGS) entry which is preliminary data.</text>
</comment>
<dbReference type="InterPro" id="IPR024775">
    <property type="entry name" value="DinB-like"/>
</dbReference>
<dbReference type="Gene3D" id="1.20.120.450">
    <property type="entry name" value="dinb family like domain"/>
    <property type="match status" value="1"/>
</dbReference>
<evidence type="ECO:0000313" key="2">
    <source>
        <dbReference type="EMBL" id="MCY9763914.1"/>
    </source>
</evidence>
<reference evidence="2 3" key="1">
    <citation type="submission" date="2022-05" db="EMBL/GenBank/DDBJ databases">
        <title>Genome Sequencing of Bee-Associated Microbes.</title>
        <authorList>
            <person name="Dunlap C."/>
        </authorList>
    </citation>
    <scope>NUCLEOTIDE SEQUENCE [LARGE SCALE GENOMIC DNA]</scope>
    <source>
        <strain evidence="2 3">NRRL B-04010</strain>
    </source>
</reference>
<dbReference type="EMBL" id="JAMDNP010000068">
    <property type="protein sequence ID" value="MCY9763914.1"/>
    <property type="molecule type" value="Genomic_DNA"/>
</dbReference>
<dbReference type="SUPFAM" id="SSF109854">
    <property type="entry name" value="DinB/YfiT-like putative metalloenzymes"/>
    <property type="match status" value="1"/>
</dbReference>
<evidence type="ECO:0000259" key="1">
    <source>
        <dbReference type="Pfam" id="PF12867"/>
    </source>
</evidence>
<name>A0ABT4H5L4_PAEAL</name>
<dbReference type="InterPro" id="IPR034660">
    <property type="entry name" value="DinB/YfiT-like"/>
</dbReference>
<dbReference type="RefSeq" id="WP_268598796.1">
    <property type="nucleotide sequence ID" value="NZ_JAMDNP010000068.1"/>
</dbReference>